<comment type="caution">
    <text evidence="1">The sequence shown here is derived from an EMBL/GenBank/DDBJ whole genome shotgun (WGS) entry which is preliminary data.</text>
</comment>
<reference evidence="1 2" key="1">
    <citation type="journal article" date="2018" name="Emerg. Microbes Infect.">
        <title>Phenotypic and molecular analysis of nontypeable Group B streptococci: identification of cps2a and hybrid cps2a/cps5 Group B streptococcal capsule gene clusters.</title>
        <authorList>
            <person name="Alhhazmi A."/>
            <person name="Tyrrell G.J."/>
        </authorList>
    </citation>
    <scope>NUCLEOTIDE SEQUENCE [LARGE SCALE GENOMIC DNA]</scope>
    <source>
        <strain evidence="1 2">PLGBS17</strain>
    </source>
</reference>
<sequence length="73" mass="8333">MRSIEELNEIANDILVDYEGLCGQLMDILNVLDLAAQEYSKETTSAIINTSCRALKCLISDHDKMTHKYRKEL</sequence>
<protein>
    <submittedName>
        <fullName evidence="1">Uncharacterized protein</fullName>
    </submittedName>
</protein>
<gene>
    <name evidence="1" type="ORF">C4618_01020</name>
</gene>
<accession>A0A076ZDX3</accession>
<organism evidence="1 2">
    <name type="scientific">Streptococcus agalactiae</name>
    <dbReference type="NCBI Taxonomy" id="1311"/>
    <lineage>
        <taxon>Bacteria</taxon>
        <taxon>Bacillati</taxon>
        <taxon>Bacillota</taxon>
        <taxon>Bacilli</taxon>
        <taxon>Lactobacillales</taxon>
        <taxon>Streptococcaceae</taxon>
        <taxon>Streptococcus</taxon>
    </lineage>
</organism>
<dbReference type="EMBL" id="QHGZ01000027">
    <property type="protein sequence ID" value="RDY91333.1"/>
    <property type="molecule type" value="Genomic_DNA"/>
</dbReference>
<evidence type="ECO:0000313" key="2">
    <source>
        <dbReference type="Proteomes" id="UP000256718"/>
    </source>
</evidence>
<dbReference type="RefSeq" id="WP_001256559.1">
    <property type="nucleotide sequence ID" value="NZ_CAXOLC010000008.1"/>
</dbReference>
<evidence type="ECO:0000313" key="1">
    <source>
        <dbReference type="EMBL" id="RDY91333.1"/>
    </source>
</evidence>
<dbReference type="AlphaFoldDB" id="A0A076ZDX3"/>
<dbReference type="Proteomes" id="UP000256718">
    <property type="component" value="Unassembled WGS sequence"/>
</dbReference>
<proteinExistence type="predicted"/>
<name>A0A076ZDX3_STRAG</name>